<sequence length="150" mass="17172">MPRPLPGKALALVLPQLSTKNLFQCIQVCALWYHKAIPYLYRTVIINKRDGIPPFPAHLPTTLSNWYLIHHVHWLIFHDTKHGPNLPIQLTNADLLEVLLDYKLPEPFPLSAWIDRTCNGGKDELRRSALLLRPGPDRLLRLIVYCASSP</sequence>
<evidence type="ECO:0000313" key="2">
    <source>
        <dbReference type="Proteomes" id="UP000748756"/>
    </source>
</evidence>
<name>A0A9P5R392_9FUNG</name>
<dbReference type="SUPFAM" id="SSF81383">
    <property type="entry name" value="F-box domain"/>
    <property type="match status" value="1"/>
</dbReference>
<gene>
    <name evidence="1" type="ORF">BG015_005954</name>
</gene>
<evidence type="ECO:0008006" key="3">
    <source>
        <dbReference type="Google" id="ProtNLM"/>
    </source>
</evidence>
<accession>A0A9P5R392</accession>
<evidence type="ECO:0000313" key="1">
    <source>
        <dbReference type="EMBL" id="KAF9120885.1"/>
    </source>
</evidence>
<keyword evidence="2" id="KW-1185">Reference proteome</keyword>
<organism evidence="1 2">
    <name type="scientific">Linnemannia schmuckeri</name>
    <dbReference type="NCBI Taxonomy" id="64567"/>
    <lineage>
        <taxon>Eukaryota</taxon>
        <taxon>Fungi</taxon>
        <taxon>Fungi incertae sedis</taxon>
        <taxon>Mucoromycota</taxon>
        <taxon>Mortierellomycotina</taxon>
        <taxon>Mortierellomycetes</taxon>
        <taxon>Mortierellales</taxon>
        <taxon>Mortierellaceae</taxon>
        <taxon>Linnemannia</taxon>
    </lineage>
</organism>
<dbReference type="Proteomes" id="UP000748756">
    <property type="component" value="Unassembled WGS sequence"/>
</dbReference>
<dbReference type="EMBL" id="JAAAUQ010002780">
    <property type="protein sequence ID" value="KAF9120885.1"/>
    <property type="molecule type" value="Genomic_DNA"/>
</dbReference>
<protein>
    <recommendedName>
        <fullName evidence="3">F-box domain-containing protein</fullName>
    </recommendedName>
</protein>
<dbReference type="AlphaFoldDB" id="A0A9P5R392"/>
<proteinExistence type="predicted"/>
<reference evidence="1" key="1">
    <citation type="journal article" date="2020" name="Fungal Divers.">
        <title>Resolving the Mortierellaceae phylogeny through synthesis of multi-gene phylogenetics and phylogenomics.</title>
        <authorList>
            <person name="Vandepol N."/>
            <person name="Liber J."/>
            <person name="Desiro A."/>
            <person name="Na H."/>
            <person name="Kennedy M."/>
            <person name="Barry K."/>
            <person name="Grigoriev I.V."/>
            <person name="Miller A.N."/>
            <person name="O'Donnell K."/>
            <person name="Stajich J.E."/>
            <person name="Bonito G."/>
        </authorList>
    </citation>
    <scope>NUCLEOTIDE SEQUENCE</scope>
    <source>
        <strain evidence="1">NRRL 6426</strain>
    </source>
</reference>
<comment type="caution">
    <text evidence="1">The sequence shown here is derived from an EMBL/GenBank/DDBJ whole genome shotgun (WGS) entry which is preliminary data.</text>
</comment>
<dbReference type="InterPro" id="IPR036047">
    <property type="entry name" value="F-box-like_dom_sf"/>
</dbReference>